<feature type="region of interest" description="Disordered" evidence="1">
    <location>
        <begin position="1"/>
        <end position="59"/>
    </location>
</feature>
<reference evidence="2" key="1">
    <citation type="submission" date="2020-02" db="EMBL/GenBank/DDBJ databases">
        <authorList>
            <person name="Meier V. D."/>
        </authorList>
    </citation>
    <scope>NUCLEOTIDE SEQUENCE</scope>
    <source>
        <strain evidence="2">AVDCRST_MAG65</strain>
    </source>
</reference>
<feature type="non-terminal residue" evidence="2">
    <location>
        <position position="1"/>
    </location>
</feature>
<accession>A0A6J4RAI6</accession>
<organism evidence="2">
    <name type="scientific">uncultured Solirubrobacteraceae bacterium</name>
    <dbReference type="NCBI Taxonomy" id="1162706"/>
    <lineage>
        <taxon>Bacteria</taxon>
        <taxon>Bacillati</taxon>
        <taxon>Actinomycetota</taxon>
        <taxon>Thermoleophilia</taxon>
        <taxon>Solirubrobacterales</taxon>
        <taxon>Solirubrobacteraceae</taxon>
        <taxon>environmental samples</taxon>
    </lineage>
</organism>
<protein>
    <submittedName>
        <fullName evidence="2">ATP-dependent Clp protease proteolytic subunit</fullName>
        <ecNumber evidence="2">3.4.21.92</ecNumber>
    </submittedName>
</protein>
<feature type="non-terminal residue" evidence="2">
    <location>
        <position position="193"/>
    </location>
</feature>
<dbReference type="EMBL" id="CADCVL010000095">
    <property type="protein sequence ID" value="CAA9468666.1"/>
    <property type="molecule type" value="Genomic_DNA"/>
</dbReference>
<feature type="compositionally biased region" description="Basic and acidic residues" evidence="1">
    <location>
        <begin position="26"/>
        <end position="38"/>
    </location>
</feature>
<evidence type="ECO:0000256" key="1">
    <source>
        <dbReference type="SAM" id="MobiDB-lite"/>
    </source>
</evidence>
<keyword evidence="2" id="KW-0378">Hydrolase</keyword>
<feature type="compositionally biased region" description="Basic residues" evidence="1">
    <location>
        <begin position="9"/>
        <end position="19"/>
    </location>
</feature>
<feature type="compositionally biased region" description="Basic and acidic residues" evidence="1">
    <location>
        <begin position="134"/>
        <end position="155"/>
    </location>
</feature>
<feature type="compositionally biased region" description="Low complexity" evidence="1">
    <location>
        <begin position="44"/>
        <end position="54"/>
    </location>
</feature>
<dbReference type="AlphaFoldDB" id="A0A6J4RAI6"/>
<dbReference type="GO" id="GO:0006508">
    <property type="term" value="P:proteolysis"/>
    <property type="evidence" value="ECO:0007669"/>
    <property type="project" value="UniProtKB-KW"/>
</dbReference>
<evidence type="ECO:0000313" key="2">
    <source>
        <dbReference type="EMBL" id="CAA9468666.1"/>
    </source>
</evidence>
<sequence length="193" mass="21837">APGPDRDRAHRSRRARVRHLLPAAQRADHLPREPDRRHDRQPRRGPAAAPGVPGSRQGHLDLHQLARRLDLRRPGDLRHDELHQARRGDDLHRHRDVHGLAAAHRRHRGQALRAPELADPDPPAVRRVRGPVLGHRDPHERDPQDPQARGRDLRAAHGPVRGPGPRGHGARPLLHVAAGRRVRPDRPRDRQAL</sequence>
<name>A0A6J4RAI6_9ACTN</name>
<keyword evidence="2" id="KW-0645">Protease</keyword>
<dbReference type="EC" id="3.4.21.92" evidence="2"/>
<feature type="region of interest" description="Disordered" evidence="1">
    <location>
        <begin position="100"/>
        <end position="193"/>
    </location>
</feature>
<proteinExistence type="predicted"/>
<dbReference type="GO" id="GO:0004252">
    <property type="term" value="F:serine-type endopeptidase activity"/>
    <property type="evidence" value="ECO:0007669"/>
    <property type="project" value="UniProtKB-EC"/>
</dbReference>
<feature type="compositionally biased region" description="Basic and acidic residues" evidence="1">
    <location>
        <begin position="182"/>
        <end position="193"/>
    </location>
</feature>
<gene>
    <name evidence="2" type="ORF">AVDCRST_MAG65-556</name>
</gene>